<keyword evidence="9 10" id="KW-0998">Cell outer membrane</keyword>
<evidence type="ECO:0000256" key="4">
    <source>
        <dbReference type="ARBA" id="ARBA00022692"/>
    </source>
</evidence>
<dbReference type="SUPFAM" id="SSF56935">
    <property type="entry name" value="Porins"/>
    <property type="match status" value="1"/>
</dbReference>
<dbReference type="Gene3D" id="2.170.130.10">
    <property type="entry name" value="TonB-dependent receptor, plug domain"/>
    <property type="match status" value="1"/>
</dbReference>
<evidence type="ECO:0000256" key="8">
    <source>
        <dbReference type="ARBA" id="ARBA00023170"/>
    </source>
</evidence>
<evidence type="ECO:0000256" key="11">
    <source>
        <dbReference type="RuleBase" id="RU003357"/>
    </source>
</evidence>
<evidence type="ECO:0000259" key="12">
    <source>
        <dbReference type="Pfam" id="PF00593"/>
    </source>
</evidence>
<dbReference type="EMBL" id="QRYC01000024">
    <property type="protein sequence ID" value="RGU54886.1"/>
    <property type="molecule type" value="Genomic_DNA"/>
</dbReference>
<evidence type="ECO:0000313" key="15">
    <source>
        <dbReference type="Proteomes" id="UP000284243"/>
    </source>
</evidence>
<organism evidence="14 15">
    <name type="scientific">Odoribacter splanchnicus</name>
    <dbReference type="NCBI Taxonomy" id="28118"/>
    <lineage>
        <taxon>Bacteria</taxon>
        <taxon>Pseudomonadati</taxon>
        <taxon>Bacteroidota</taxon>
        <taxon>Bacteroidia</taxon>
        <taxon>Bacteroidales</taxon>
        <taxon>Odoribacteraceae</taxon>
        <taxon>Odoribacter</taxon>
    </lineage>
</organism>
<evidence type="ECO:0000256" key="5">
    <source>
        <dbReference type="ARBA" id="ARBA00022729"/>
    </source>
</evidence>
<accession>A0A412TMC4</accession>
<evidence type="ECO:0000313" key="14">
    <source>
        <dbReference type="EMBL" id="RGU54886.1"/>
    </source>
</evidence>
<dbReference type="InterPro" id="IPR036942">
    <property type="entry name" value="Beta-barrel_TonB_sf"/>
</dbReference>
<feature type="domain" description="TonB-dependent receptor-like beta-barrel" evidence="12">
    <location>
        <begin position="249"/>
        <end position="681"/>
    </location>
</feature>
<dbReference type="CDD" id="cd01347">
    <property type="entry name" value="ligand_gated_channel"/>
    <property type="match status" value="1"/>
</dbReference>
<keyword evidence="2 10" id="KW-0813">Transport</keyword>
<evidence type="ECO:0000256" key="3">
    <source>
        <dbReference type="ARBA" id="ARBA00022452"/>
    </source>
</evidence>
<evidence type="ECO:0000256" key="10">
    <source>
        <dbReference type="PROSITE-ProRule" id="PRU01360"/>
    </source>
</evidence>
<proteinExistence type="inferred from homology"/>
<evidence type="ECO:0000256" key="9">
    <source>
        <dbReference type="ARBA" id="ARBA00023237"/>
    </source>
</evidence>
<evidence type="ECO:0000256" key="1">
    <source>
        <dbReference type="ARBA" id="ARBA00004571"/>
    </source>
</evidence>
<keyword evidence="3 10" id="KW-1134">Transmembrane beta strand</keyword>
<comment type="subcellular location">
    <subcellularLocation>
        <location evidence="1 10">Cell outer membrane</location>
        <topology evidence="1 10">Multi-pass membrane protein</topology>
    </subcellularLocation>
</comment>
<dbReference type="InterPro" id="IPR039426">
    <property type="entry name" value="TonB-dep_rcpt-like"/>
</dbReference>
<evidence type="ECO:0000256" key="7">
    <source>
        <dbReference type="ARBA" id="ARBA00023136"/>
    </source>
</evidence>
<dbReference type="InterPro" id="IPR012910">
    <property type="entry name" value="Plug_dom"/>
</dbReference>
<keyword evidence="8 14" id="KW-0675">Receptor</keyword>
<dbReference type="Pfam" id="PF07715">
    <property type="entry name" value="Plug"/>
    <property type="match status" value="1"/>
</dbReference>
<dbReference type="PROSITE" id="PS52016">
    <property type="entry name" value="TONB_DEPENDENT_REC_3"/>
    <property type="match status" value="1"/>
</dbReference>
<keyword evidence="5" id="KW-0732">Signal</keyword>
<evidence type="ECO:0000259" key="13">
    <source>
        <dbReference type="Pfam" id="PF07715"/>
    </source>
</evidence>
<dbReference type="AlphaFoldDB" id="A0A412TMC4"/>
<keyword evidence="4 10" id="KW-0812">Transmembrane</keyword>
<dbReference type="Pfam" id="PF00593">
    <property type="entry name" value="TonB_dep_Rec_b-barrel"/>
    <property type="match status" value="1"/>
</dbReference>
<feature type="domain" description="TonB-dependent receptor plug" evidence="13">
    <location>
        <begin position="51"/>
        <end position="152"/>
    </location>
</feature>
<sequence>MKRKFILTSLALTFCMGMYAEQPVTIKTDSMRRIDLEEVMIHATKTGALLKDLPNRVEVVTKRQIEASGINNLTDLLKNFVNVDVIEYPGYNSYFSIRGFKPTEGKYTTVLIDGVPAGTTNMATLSLGDVEQVEVLKGPFSAMYGSDAMGGVVNIVTKRNKDKLTGGIKVAAGSYQTSKGAFHVGGRIYRGLSFDASFDYTAQARNYKIGDHNLLHMSATDKAILGKDTYGIKMNGSRHSGIAGKGRIGYDFGKNWSLNFTEIFFVGKDLPTGGNVWGANGLKKKDVTRYTEKLELNGKVNNHSLFFAPHYSTAKTDTYTADTDTAYVYSGNELNTYGFTVHDNLILGKQRIAFGFDNNNEVSEITSFKARGEIKAPYQPRFRNTAWGIFLQSNLKLFKEKLDLSVGLRYDYIDFKLRKTPGLENEEKSESYNTFNPNIGAKYNIYGGMAVHASFGTAFSMTDAYQKAGEFLYSGTLTVGNPDLDPEKSRTLDAGLTFSRPELGVNFDFTYFYTWNDDLIVEEAWTDEESGQKYKTFKNADKAKKSGMEIMASYDFGRLFDSDFALKLYGNLTWMFTYQDQTKGVWNKTLSVRKQNANFGLDFLHQKGFSARLNGRFAGHRIEKNFIGDKYRPTLNDLLSESQPGYWADKLIKHPQFMVFDFSASCPLVENVSVGLNINNLFDENYTEKDGYNMPGRNFQVRAAMTF</sequence>
<keyword evidence="7 10" id="KW-0472">Membrane</keyword>
<keyword evidence="6 11" id="KW-0798">TonB box</keyword>
<reference evidence="14 15" key="1">
    <citation type="submission" date="2018-08" db="EMBL/GenBank/DDBJ databases">
        <title>A genome reference for cultivated species of the human gut microbiota.</title>
        <authorList>
            <person name="Zou Y."/>
            <person name="Xue W."/>
            <person name="Luo G."/>
        </authorList>
    </citation>
    <scope>NUCLEOTIDE SEQUENCE [LARGE SCALE GENOMIC DNA]</scope>
    <source>
        <strain evidence="14 15">AF16-14</strain>
    </source>
</reference>
<evidence type="ECO:0000256" key="6">
    <source>
        <dbReference type="ARBA" id="ARBA00023077"/>
    </source>
</evidence>
<dbReference type="PANTHER" id="PTHR30069">
    <property type="entry name" value="TONB-DEPENDENT OUTER MEMBRANE RECEPTOR"/>
    <property type="match status" value="1"/>
</dbReference>
<dbReference type="GO" id="GO:0015344">
    <property type="term" value="F:siderophore uptake transmembrane transporter activity"/>
    <property type="evidence" value="ECO:0007669"/>
    <property type="project" value="TreeGrafter"/>
</dbReference>
<dbReference type="GO" id="GO:0044718">
    <property type="term" value="P:siderophore transmembrane transport"/>
    <property type="evidence" value="ECO:0007669"/>
    <property type="project" value="TreeGrafter"/>
</dbReference>
<gene>
    <name evidence="14" type="ORF">DWW57_14360</name>
</gene>
<dbReference type="Proteomes" id="UP000284243">
    <property type="component" value="Unassembled WGS sequence"/>
</dbReference>
<comment type="caution">
    <text evidence="14">The sequence shown here is derived from an EMBL/GenBank/DDBJ whole genome shotgun (WGS) entry which is preliminary data.</text>
</comment>
<protein>
    <submittedName>
        <fullName evidence="14">TonB-dependent receptor</fullName>
    </submittedName>
</protein>
<name>A0A412TMC4_9BACT</name>
<dbReference type="PANTHER" id="PTHR30069:SF29">
    <property type="entry name" value="HEMOGLOBIN AND HEMOGLOBIN-HAPTOGLOBIN-BINDING PROTEIN 1-RELATED"/>
    <property type="match status" value="1"/>
</dbReference>
<dbReference type="InterPro" id="IPR000531">
    <property type="entry name" value="Beta-barrel_TonB"/>
</dbReference>
<dbReference type="GO" id="GO:0009279">
    <property type="term" value="C:cell outer membrane"/>
    <property type="evidence" value="ECO:0007669"/>
    <property type="project" value="UniProtKB-SubCell"/>
</dbReference>
<dbReference type="RefSeq" id="WP_022160779.1">
    <property type="nucleotide sequence ID" value="NZ_CABJFF010000001.1"/>
</dbReference>
<evidence type="ECO:0000256" key="2">
    <source>
        <dbReference type="ARBA" id="ARBA00022448"/>
    </source>
</evidence>
<comment type="similarity">
    <text evidence="10 11">Belongs to the TonB-dependent receptor family.</text>
</comment>
<dbReference type="InterPro" id="IPR037066">
    <property type="entry name" value="Plug_dom_sf"/>
</dbReference>
<dbReference type="Gene3D" id="2.40.170.20">
    <property type="entry name" value="TonB-dependent receptor, beta-barrel domain"/>
    <property type="match status" value="1"/>
</dbReference>